<accession>A0A1H0SN96</accession>
<dbReference type="Pfam" id="PF09423">
    <property type="entry name" value="PhoD"/>
    <property type="match status" value="1"/>
</dbReference>
<feature type="domain" description="PhoD-like phosphatase metallophosphatase" evidence="1">
    <location>
        <begin position="159"/>
        <end position="487"/>
    </location>
</feature>
<dbReference type="AlphaFoldDB" id="A0A1H0SN96"/>
<evidence type="ECO:0000313" key="3">
    <source>
        <dbReference type="EMBL" id="SDP43197.1"/>
    </source>
</evidence>
<feature type="domain" description="DUF7800" evidence="2">
    <location>
        <begin position="18"/>
        <end position="100"/>
    </location>
</feature>
<dbReference type="InterPro" id="IPR029052">
    <property type="entry name" value="Metallo-depent_PP-like"/>
</dbReference>
<evidence type="ECO:0000313" key="4">
    <source>
        <dbReference type="Proteomes" id="UP000199077"/>
    </source>
</evidence>
<gene>
    <name evidence="3" type="ORF">SAMN04489867_2437</name>
</gene>
<dbReference type="Proteomes" id="UP000199077">
    <property type="component" value="Chromosome I"/>
</dbReference>
<dbReference type="SUPFAM" id="SSF56300">
    <property type="entry name" value="Metallo-dependent phosphatases"/>
    <property type="match status" value="1"/>
</dbReference>
<dbReference type="Pfam" id="PF25077">
    <property type="entry name" value="DUF7800"/>
    <property type="match status" value="1"/>
</dbReference>
<dbReference type="InterPro" id="IPR038607">
    <property type="entry name" value="PhoD-like_sf"/>
</dbReference>
<protein>
    <submittedName>
        <fullName evidence="3">PhoD-like phosphatase</fullName>
    </submittedName>
</protein>
<evidence type="ECO:0000259" key="1">
    <source>
        <dbReference type="Pfam" id="PF09423"/>
    </source>
</evidence>
<dbReference type="STRING" id="443156.SAMN04489867_2437"/>
<dbReference type="InterPro" id="IPR018946">
    <property type="entry name" value="PhoD-like_MPP"/>
</dbReference>
<sequence>MPCRTVLVPTSPSGPSGPLVLGPLLRYVGETSATIWVQTRDAATVRVRAFDREWSTPTFSAHDRHYALVVLDGLEPGTTSDYTVDLGEQRVWPHHEPKHPDLPPSRIRTLRHSEPTRMAFGSCRTSVPHDAEGNKSNGVDALRAYAHHLSRPERQESDWPHLVCFLGDQVYADETSEQMRDYIAQRRSLEEPPGEELKDFEEYAHLYWLAWTDPLNRWLLSTLPSAMIFDDHDIRDDWNTSQSWHREMNQTSWWHERIVGGLASYWVYQHVGNLSPEELADDEVWRRVTAHAESGSSDELDLTRVLDELAERVDAHPETYRWSYARDLGESRLVVVDSRAARVLQPGRRSILDDDELAWLDDQLHGDVDHLFIGTSLPFLIAQGIHDLEAINEAMASGAWGPRVARFGEKMRRALDLEHWAAFQEGFAAVLDMVVEVAHGQRGRAPGTITFLSGDVHNSYVTRIGADQLGAGSSTIVQAVCSPIRNPLPRQVRVGQAFLGKGLARPLERLVRHTEKVPNAPYQWDVTDGPWFDNNLATLEVRGRGLVLRWEAGEVRGEQYDAPDLRQVARVAVL</sequence>
<dbReference type="OrthoDB" id="9795624at2"/>
<dbReference type="InterPro" id="IPR056702">
    <property type="entry name" value="DUF7800"/>
</dbReference>
<dbReference type="Gene3D" id="3.60.21.70">
    <property type="entry name" value="PhoD-like phosphatase"/>
    <property type="match status" value="1"/>
</dbReference>
<dbReference type="EMBL" id="LT629711">
    <property type="protein sequence ID" value="SDP43197.1"/>
    <property type="molecule type" value="Genomic_DNA"/>
</dbReference>
<dbReference type="PANTHER" id="PTHR37031">
    <property type="entry name" value="METALLOPHOSPHATASE BINDING DOMAIN PROTEIN"/>
    <property type="match status" value="1"/>
</dbReference>
<dbReference type="CDD" id="cd07389">
    <property type="entry name" value="MPP_PhoD"/>
    <property type="match status" value="1"/>
</dbReference>
<dbReference type="PANTHER" id="PTHR37031:SF2">
    <property type="entry name" value="PHOD-LIKE PHOSPHATASE METALLOPHOSPHATASE DOMAIN-CONTAINING PROTEIN"/>
    <property type="match status" value="1"/>
</dbReference>
<proteinExistence type="predicted"/>
<name>A0A1H0SN96_9MICO</name>
<reference evidence="4" key="1">
    <citation type="submission" date="2016-10" db="EMBL/GenBank/DDBJ databases">
        <authorList>
            <person name="Varghese N."/>
            <person name="Submissions S."/>
        </authorList>
    </citation>
    <scope>NUCLEOTIDE SEQUENCE [LARGE SCALE GENOMIC DNA]</scope>
    <source>
        <strain evidence="4">DSM 22329</strain>
    </source>
</reference>
<organism evidence="3 4">
    <name type="scientific">Pedococcus dokdonensis</name>
    <dbReference type="NCBI Taxonomy" id="443156"/>
    <lineage>
        <taxon>Bacteria</taxon>
        <taxon>Bacillati</taxon>
        <taxon>Actinomycetota</taxon>
        <taxon>Actinomycetes</taxon>
        <taxon>Micrococcales</taxon>
        <taxon>Intrasporangiaceae</taxon>
        <taxon>Pedococcus</taxon>
    </lineage>
</organism>
<keyword evidence="4" id="KW-1185">Reference proteome</keyword>
<evidence type="ECO:0000259" key="2">
    <source>
        <dbReference type="Pfam" id="PF25077"/>
    </source>
</evidence>